<dbReference type="PANTHER" id="PTHR30221">
    <property type="entry name" value="SMALL-CONDUCTANCE MECHANOSENSITIVE CHANNEL"/>
    <property type="match status" value="1"/>
</dbReference>
<dbReference type="Gene3D" id="2.30.30.60">
    <property type="match status" value="1"/>
</dbReference>
<keyword evidence="11" id="KW-0614">Plasmid</keyword>
<evidence type="ECO:0000256" key="5">
    <source>
        <dbReference type="ARBA" id="ARBA00022989"/>
    </source>
</evidence>
<dbReference type="Pfam" id="PF00924">
    <property type="entry name" value="MS_channel_2nd"/>
    <property type="match status" value="1"/>
</dbReference>
<dbReference type="Gene3D" id="1.10.287.1260">
    <property type="match status" value="1"/>
</dbReference>
<evidence type="ECO:0000259" key="8">
    <source>
        <dbReference type="Pfam" id="PF00924"/>
    </source>
</evidence>
<dbReference type="InterPro" id="IPR045275">
    <property type="entry name" value="MscS_archaea/bacteria_type"/>
</dbReference>
<dbReference type="Pfam" id="PF21088">
    <property type="entry name" value="MS_channel_1st"/>
    <property type="match status" value="1"/>
</dbReference>
<evidence type="ECO:0000256" key="6">
    <source>
        <dbReference type="ARBA" id="ARBA00023136"/>
    </source>
</evidence>
<dbReference type="EMBL" id="CP039853">
    <property type="protein sequence ID" value="QCZ95481.1"/>
    <property type="molecule type" value="Genomic_DNA"/>
</dbReference>
<keyword evidence="7" id="KW-0813">Transport</keyword>
<keyword evidence="7" id="KW-0997">Cell inner membrane</keyword>
<evidence type="ECO:0000313" key="11">
    <source>
        <dbReference type="EMBL" id="QCZ95481.1"/>
    </source>
</evidence>
<dbReference type="InterPro" id="IPR010920">
    <property type="entry name" value="LSM_dom_sf"/>
</dbReference>
<gene>
    <name evidence="11" type="ORF">FBQ74_18310</name>
</gene>
<dbReference type="InterPro" id="IPR023408">
    <property type="entry name" value="MscS_beta-dom_sf"/>
</dbReference>
<feature type="transmembrane region" description="Helical" evidence="7">
    <location>
        <begin position="88"/>
        <end position="119"/>
    </location>
</feature>
<dbReference type="SUPFAM" id="SSF82689">
    <property type="entry name" value="Mechanosensitive channel protein MscS (YggB), C-terminal domain"/>
    <property type="match status" value="1"/>
</dbReference>
<accession>A0A5B7YIS7</accession>
<reference evidence="11 12" key="1">
    <citation type="submission" date="2019-04" db="EMBL/GenBank/DDBJ databases">
        <title>Salinimonas iocasae sp. nov., a halophilic bacterium isolated from the outer tube casing of tubeworms in Okinawa Trough.</title>
        <authorList>
            <person name="Zhang H."/>
            <person name="Wang H."/>
            <person name="Li C."/>
        </authorList>
    </citation>
    <scope>NUCLEOTIDE SEQUENCE [LARGE SCALE GENOMIC DNA]</scope>
    <source>
        <strain evidence="11 12">KX18D6</strain>
        <plasmid evidence="11 12">plas12</plasmid>
    </source>
</reference>
<dbReference type="GO" id="GO:0008381">
    <property type="term" value="F:mechanosensitive monoatomic ion channel activity"/>
    <property type="evidence" value="ECO:0007669"/>
    <property type="project" value="InterPro"/>
</dbReference>
<organism evidence="11 12">
    <name type="scientific">Salinimonas iocasae</name>
    <dbReference type="NCBI Taxonomy" id="2572577"/>
    <lineage>
        <taxon>Bacteria</taxon>
        <taxon>Pseudomonadati</taxon>
        <taxon>Pseudomonadota</taxon>
        <taxon>Gammaproteobacteria</taxon>
        <taxon>Alteromonadales</taxon>
        <taxon>Alteromonadaceae</taxon>
        <taxon>Alteromonas/Salinimonas group</taxon>
        <taxon>Salinimonas</taxon>
    </lineage>
</organism>
<evidence type="ECO:0000256" key="7">
    <source>
        <dbReference type="RuleBase" id="RU369025"/>
    </source>
</evidence>
<keyword evidence="5 7" id="KW-1133">Transmembrane helix</keyword>
<dbReference type="InterPro" id="IPR011014">
    <property type="entry name" value="MscS_channel_TM-2"/>
</dbReference>
<dbReference type="Gene3D" id="3.30.70.100">
    <property type="match status" value="1"/>
</dbReference>
<dbReference type="PANTHER" id="PTHR30221:SF1">
    <property type="entry name" value="SMALL-CONDUCTANCE MECHANOSENSITIVE CHANNEL"/>
    <property type="match status" value="1"/>
</dbReference>
<evidence type="ECO:0000256" key="3">
    <source>
        <dbReference type="ARBA" id="ARBA00022475"/>
    </source>
</evidence>
<evidence type="ECO:0000259" key="9">
    <source>
        <dbReference type="Pfam" id="PF21082"/>
    </source>
</evidence>
<keyword evidence="3" id="KW-1003">Cell membrane</keyword>
<feature type="domain" description="Mechanosensitive ion channel transmembrane helices 2/3" evidence="10">
    <location>
        <begin position="67"/>
        <end position="104"/>
    </location>
</feature>
<comment type="similarity">
    <text evidence="2 7">Belongs to the MscS (TC 1.A.23) family.</text>
</comment>
<feature type="domain" description="Mechanosensitive ion channel MscS C-terminal" evidence="9">
    <location>
        <begin position="180"/>
        <end position="260"/>
    </location>
</feature>
<dbReference type="AlphaFoldDB" id="A0A5B7YIS7"/>
<dbReference type="Proteomes" id="UP000304912">
    <property type="component" value="Plasmid plas12"/>
</dbReference>
<comment type="function">
    <text evidence="7">Mechanosensitive channel that participates in the regulation of osmotic pressure changes within the cell, opening in response to stretch forces in the membrane lipid bilayer, without the need for other proteins. Contributes to normal resistance to hypoosmotic shock. Forms an ion channel of 1.0 nanosiemens conductance with a slight preference for anions.</text>
</comment>
<dbReference type="InterPro" id="IPR011066">
    <property type="entry name" value="MscS_channel_C_sf"/>
</dbReference>
<comment type="caution">
    <text evidence="7">Lacks conserved residue(s) required for the propagation of feature annotation.</text>
</comment>
<dbReference type="GO" id="GO:0005886">
    <property type="term" value="C:plasma membrane"/>
    <property type="evidence" value="ECO:0007669"/>
    <property type="project" value="UniProtKB-SubCell"/>
</dbReference>
<protein>
    <recommendedName>
        <fullName evidence="7">Small-conductance mechanosensitive channel</fullName>
    </recommendedName>
</protein>
<comment type="subunit">
    <text evidence="7">Homoheptamer.</text>
</comment>
<evidence type="ECO:0000256" key="1">
    <source>
        <dbReference type="ARBA" id="ARBA00004651"/>
    </source>
</evidence>
<dbReference type="InterPro" id="IPR049142">
    <property type="entry name" value="MS_channel_1st"/>
</dbReference>
<dbReference type="SUPFAM" id="SSF82861">
    <property type="entry name" value="Mechanosensitive channel protein MscS (YggB), transmembrane region"/>
    <property type="match status" value="1"/>
</dbReference>
<dbReference type="InterPro" id="IPR049278">
    <property type="entry name" value="MS_channel_C"/>
</dbReference>
<evidence type="ECO:0000313" key="12">
    <source>
        <dbReference type="Proteomes" id="UP000304912"/>
    </source>
</evidence>
<feature type="domain" description="Mechanosensitive ion channel MscS" evidence="8">
    <location>
        <begin position="105"/>
        <end position="172"/>
    </location>
</feature>
<keyword evidence="6 7" id="KW-0472">Membrane</keyword>
<name>A0A5B7YIS7_9ALTE</name>
<dbReference type="RefSeq" id="WP_139758170.1">
    <property type="nucleotide sequence ID" value="NZ_CP039853.1"/>
</dbReference>
<keyword evidence="7" id="KW-0406">Ion transport</keyword>
<feature type="transmembrane region" description="Helical" evidence="7">
    <location>
        <begin position="15"/>
        <end position="39"/>
    </location>
</feature>
<evidence type="ECO:0000259" key="10">
    <source>
        <dbReference type="Pfam" id="PF21088"/>
    </source>
</evidence>
<dbReference type="KEGG" id="salk:FBQ74_18310"/>
<keyword evidence="4 7" id="KW-0812">Transmembrane</keyword>
<dbReference type="OrthoDB" id="9799209at2"/>
<keyword evidence="12" id="KW-1185">Reference proteome</keyword>
<evidence type="ECO:0000256" key="4">
    <source>
        <dbReference type="ARBA" id="ARBA00022692"/>
    </source>
</evidence>
<comment type="subcellular location">
    <subcellularLocation>
        <location evidence="7">Cell inner membrane</location>
        <topology evidence="7">Multi-pass membrane protein</topology>
    </subcellularLocation>
    <subcellularLocation>
        <location evidence="1">Cell membrane</location>
        <topology evidence="1">Multi-pass membrane protein</topology>
    </subcellularLocation>
</comment>
<geneLocation type="plasmid" evidence="11 12">
    <name>plas12</name>
</geneLocation>
<dbReference type="Pfam" id="PF21082">
    <property type="entry name" value="MS_channel_3rd"/>
    <property type="match status" value="1"/>
</dbReference>
<keyword evidence="7" id="KW-0407">Ion channel</keyword>
<feature type="transmembrane region" description="Helical" evidence="7">
    <location>
        <begin position="60"/>
        <end position="82"/>
    </location>
</feature>
<proteinExistence type="inferred from homology"/>
<dbReference type="InterPro" id="IPR006685">
    <property type="entry name" value="MscS_channel_2nd"/>
</dbReference>
<sequence>MDPILNFFSAHQLQLIAIAKNTLLTLFILVAASIGAKLLKRAVHKAVYHLSKQDEIITKLLTTMSGYIVYLIALVIILDLFGVNTASLVALVGAAGLAIGLALKDTLSNVAAGVMLLFLKPLKKSEFVEVAGSAGSVTDLGLFTTVLETADGIFVSIPNSTVWASAIKNYTRNEKRRMDLTIGISYGDSIEDGLAALKELVAEESRILPLPEPQYLVHTLADSSVNLQLRAWAPTPEYWDIYWKTQRKMKEKVESKGITIPFPQRDLHIIQTGNGSNSQERELSIPQ</sequence>
<dbReference type="SUPFAM" id="SSF50182">
    <property type="entry name" value="Sm-like ribonucleoproteins"/>
    <property type="match status" value="1"/>
</dbReference>
<evidence type="ECO:0000256" key="2">
    <source>
        <dbReference type="ARBA" id="ARBA00008017"/>
    </source>
</evidence>